<sequence>MTAETHNIHATAISVDGVGLAFVGPSGSGKSSLAFDCLAEARLANIPAALISDDRVIVSLENGQVFASCPEPIRGLIELRYSGIVSVDHVDRAELSYIVLPVGADERHRLPPDDEQAELVAGLSLPVVRVPMWSRFPLSLILARIRSLAANRQFTR</sequence>
<keyword evidence="3" id="KW-1185">Reference proteome</keyword>
<keyword evidence="2" id="KW-0418">Kinase</keyword>
<dbReference type="SUPFAM" id="SSF53795">
    <property type="entry name" value="PEP carboxykinase-like"/>
    <property type="match status" value="1"/>
</dbReference>
<accession>A0ABX7ESX0</accession>
<dbReference type="Proteomes" id="UP000596351">
    <property type="component" value="Chromosome"/>
</dbReference>
<protein>
    <submittedName>
        <fullName evidence="2">HPr kinase/phosphorylase</fullName>
    </submittedName>
</protein>
<dbReference type="CDD" id="cd01918">
    <property type="entry name" value="HprK_C"/>
    <property type="match status" value="1"/>
</dbReference>
<dbReference type="RefSeq" id="WP_203018787.1">
    <property type="nucleotide sequence ID" value="NZ_CP032405.1"/>
</dbReference>
<name>A0ABX7ESX0_9HYPH</name>
<dbReference type="Gene3D" id="3.40.50.300">
    <property type="entry name" value="P-loop containing nucleotide triphosphate hydrolases"/>
    <property type="match status" value="1"/>
</dbReference>
<dbReference type="Pfam" id="PF07475">
    <property type="entry name" value="Hpr_kinase_C"/>
    <property type="match status" value="1"/>
</dbReference>
<dbReference type="InterPro" id="IPR011104">
    <property type="entry name" value="Hpr_kin/Pase_C"/>
</dbReference>
<dbReference type="InterPro" id="IPR027417">
    <property type="entry name" value="P-loop_NTPase"/>
</dbReference>
<gene>
    <name evidence="2" type="ORF">D4A92_06150</name>
</gene>
<evidence type="ECO:0000313" key="2">
    <source>
        <dbReference type="EMBL" id="QRF51056.1"/>
    </source>
</evidence>
<evidence type="ECO:0000259" key="1">
    <source>
        <dbReference type="Pfam" id="PF07475"/>
    </source>
</evidence>
<reference evidence="2 3" key="1">
    <citation type="submission" date="2018-09" db="EMBL/GenBank/DDBJ databases">
        <title>Rhizobium sp. MAE2-X.</title>
        <authorList>
            <person name="Lee Y."/>
            <person name="Jeon C.O."/>
        </authorList>
    </citation>
    <scope>NUCLEOTIDE SEQUENCE [LARGE SCALE GENOMIC DNA]</scope>
    <source>
        <strain evidence="2 3">MAE2-X</strain>
    </source>
</reference>
<proteinExistence type="predicted"/>
<evidence type="ECO:0000313" key="3">
    <source>
        <dbReference type="Proteomes" id="UP000596351"/>
    </source>
</evidence>
<dbReference type="EMBL" id="CP032405">
    <property type="protein sequence ID" value="QRF51056.1"/>
    <property type="molecule type" value="Genomic_DNA"/>
</dbReference>
<keyword evidence="2" id="KW-0808">Transferase</keyword>
<dbReference type="GO" id="GO:0016301">
    <property type="term" value="F:kinase activity"/>
    <property type="evidence" value="ECO:0007669"/>
    <property type="project" value="UniProtKB-KW"/>
</dbReference>
<organism evidence="2 3">
    <name type="scientific">Rhizobium rosettiformans</name>
    <dbReference type="NCBI Taxonomy" id="1368430"/>
    <lineage>
        <taxon>Bacteria</taxon>
        <taxon>Pseudomonadati</taxon>
        <taxon>Pseudomonadota</taxon>
        <taxon>Alphaproteobacteria</taxon>
        <taxon>Hyphomicrobiales</taxon>
        <taxon>Rhizobiaceae</taxon>
        <taxon>Rhizobium/Agrobacterium group</taxon>
        <taxon>Rhizobium</taxon>
    </lineage>
</organism>
<feature type="domain" description="HPr kinase/phosphorylase C-terminal" evidence="1">
    <location>
        <begin position="3"/>
        <end position="89"/>
    </location>
</feature>